<reference evidence="2 3" key="1">
    <citation type="submission" date="2020-08" db="EMBL/GenBank/DDBJ databases">
        <title>Genomic Encyclopedia of Type Strains, Phase III (KMG-III): the genomes of soil and plant-associated and newly described type strains.</title>
        <authorList>
            <person name="Whitman W."/>
        </authorList>
    </citation>
    <scope>NUCLEOTIDE SEQUENCE [LARGE SCALE GENOMIC DNA]</scope>
    <source>
        <strain evidence="2 3">CECT 3287</strain>
    </source>
</reference>
<feature type="region of interest" description="Disordered" evidence="1">
    <location>
        <begin position="1"/>
        <end position="23"/>
    </location>
</feature>
<comment type="caution">
    <text evidence="2">The sequence shown here is derived from an EMBL/GenBank/DDBJ whole genome shotgun (WGS) entry which is preliminary data.</text>
</comment>
<organism evidence="2 3">
    <name type="scientific">Actinoplanes campanulatus</name>
    <dbReference type="NCBI Taxonomy" id="113559"/>
    <lineage>
        <taxon>Bacteria</taxon>
        <taxon>Bacillati</taxon>
        <taxon>Actinomycetota</taxon>
        <taxon>Actinomycetes</taxon>
        <taxon>Micromonosporales</taxon>
        <taxon>Micromonosporaceae</taxon>
        <taxon>Actinoplanes</taxon>
    </lineage>
</organism>
<dbReference type="RefSeq" id="WP_183226067.1">
    <property type="nucleotide sequence ID" value="NZ_BMPW01000012.1"/>
</dbReference>
<dbReference type="EMBL" id="JACHXF010000022">
    <property type="protein sequence ID" value="MBB3099998.1"/>
    <property type="molecule type" value="Genomic_DNA"/>
</dbReference>
<proteinExistence type="predicted"/>
<gene>
    <name evidence="2" type="ORF">FHR83_007716</name>
</gene>
<evidence type="ECO:0000313" key="3">
    <source>
        <dbReference type="Proteomes" id="UP000590749"/>
    </source>
</evidence>
<keyword evidence="3" id="KW-1185">Reference proteome</keyword>
<dbReference type="AlphaFoldDB" id="A0A7W5FIQ8"/>
<name>A0A7W5FIQ8_9ACTN</name>
<dbReference type="Proteomes" id="UP000590749">
    <property type="component" value="Unassembled WGS sequence"/>
</dbReference>
<evidence type="ECO:0000256" key="1">
    <source>
        <dbReference type="SAM" id="MobiDB-lite"/>
    </source>
</evidence>
<protein>
    <submittedName>
        <fullName evidence="2">Uncharacterized protein</fullName>
    </submittedName>
</protein>
<evidence type="ECO:0000313" key="2">
    <source>
        <dbReference type="EMBL" id="MBB3099998.1"/>
    </source>
</evidence>
<sequence length="336" mass="35016">MGADNPYADQTAKNTRTPWLGGGPSVDVDLDGLRDFATLMASQQTDIMSRSAYLAPLGQMPGAAFDGDVLGEADAVRARLVANAGELTVYMQKLAESVGNIGNAARTVADSYGSGDALSAASLNDVLFAYGDKSVPRPAGLPEGVGLTFQEQQAAARPAVPAADSGEWTTTSVTPLSAYQSLETVAGPNGERREVTTFSAPGSGITTVTTTVFGSDGETVSSVTTRTSTRQTGDVAINVEETFGPDGRQTGTTETRTRYDGEHVIGRSTEIRDGDGQTVHRTVETTDSGTREQVTVTSERNADGAIVETNRVVTGIATQGQEVPAPSIAEKYRVNG</sequence>
<accession>A0A7W5FIQ8</accession>